<dbReference type="GO" id="GO:0008270">
    <property type="term" value="F:zinc ion binding"/>
    <property type="evidence" value="ECO:0007669"/>
    <property type="project" value="UniProtKB-UniRule"/>
</dbReference>
<feature type="compositionally biased region" description="Basic residues" evidence="1">
    <location>
        <begin position="1"/>
        <end position="15"/>
    </location>
</feature>
<protein>
    <submittedName>
        <fullName evidence="2">Uncharacterized protein</fullName>
    </submittedName>
</protein>
<feature type="compositionally biased region" description="Polar residues" evidence="1">
    <location>
        <begin position="17"/>
        <end position="30"/>
    </location>
</feature>
<dbReference type="EnsemblMetazoa" id="AAEL002115-RC">
    <property type="protein sequence ID" value="AAEL002115-PC"/>
    <property type="gene ID" value="AAEL002115"/>
</dbReference>
<feature type="compositionally biased region" description="Polar residues" evidence="1">
    <location>
        <begin position="555"/>
        <end position="581"/>
    </location>
</feature>
<evidence type="ECO:0000313" key="3">
    <source>
        <dbReference type="Proteomes" id="UP000008820"/>
    </source>
</evidence>
<dbReference type="SMART" id="SM00868">
    <property type="entry name" value="zf-AD"/>
    <property type="match status" value="1"/>
</dbReference>
<feature type="compositionally biased region" description="Polar residues" evidence="1">
    <location>
        <begin position="448"/>
        <end position="460"/>
    </location>
</feature>
<dbReference type="GO" id="GO:0005634">
    <property type="term" value="C:nucleus"/>
    <property type="evidence" value="ECO:0007669"/>
    <property type="project" value="InterPro"/>
</dbReference>
<dbReference type="SUPFAM" id="SSF57667">
    <property type="entry name" value="beta-beta-alpha zinc fingers"/>
    <property type="match status" value="1"/>
</dbReference>
<evidence type="ECO:0000313" key="2">
    <source>
        <dbReference type="EnsemblMetazoa" id="AAEL002115-PC"/>
    </source>
</evidence>
<dbReference type="AlphaFoldDB" id="A0A6I8T4Y9"/>
<dbReference type="InterPro" id="IPR013087">
    <property type="entry name" value="Znf_C2H2_type"/>
</dbReference>
<feature type="compositionally biased region" description="Low complexity" evidence="1">
    <location>
        <begin position="292"/>
        <end position="309"/>
    </location>
</feature>
<accession>A0A6I8T4Y9</accession>
<feature type="compositionally biased region" description="Acidic residues" evidence="1">
    <location>
        <begin position="462"/>
        <end position="471"/>
    </location>
</feature>
<sequence>MAKRGRRRGGFKKAKTNLPSVGKTQPSNATSFGNFGTPKIHPASNDCYPLNKLCRLCLLSNNNMEPIFPYPGDKRLAEKILQCTNLEIKENPEQGIPNSICGQCKKQLDQCYEFRLLCWKNDEILHNLHAILSPQRKTPYQQQQQPQLPIQSPSRSNPVVQVQKMNLSSIVTPRRGRMARKSFGEVPLSQLYTPSRFGHMRNKPQFTRELVVRLTPISSSLINKYKKAAAAKKVTQTKAAMKSFPQPVKARGRPAKVIPKAAKARAPIVKAKIRIAKPKAEKKQTKAKASKAPKASKTPKVSKAATAAALKKHKAKRADSSVPPKKRKQNFETAPPTVATATCVLCTQTFTSVKSLGRHMATHENDLLINSLSRKNNRVFNCDICKKEYLKGSHFAEHLDSAEHLSNAARNDADESGLSILPDGVEPEVSILPDDDGERIVPDEPSVTEVNVSLDSSVNQEPEPEPEEITDELPPAMEERQQPSPDETNDNTQQDEPSQLDESVEPEDVVTNDKTVNEDEPTAEVVNVDRDPSPIPVESESSRSREGAAQFDEPGSTNENLFNGNGSADASNASRRVTFSDITEIVE</sequence>
<feature type="compositionally biased region" description="Polar residues" evidence="1">
    <location>
        <begin position="482"/>
        <end position="497"/>
    </location>
</feature>
<proteinExistence type="predicted"/>
<feature type="region of interest" description="Disordered" evidence="1">
    <location>
        <begin position="1"/>
        <end position="30"/>
    </location>
</feature>
<reference evidence="2 3" key="1">
    <citation type="submission" date="2017-06" db="EMBL/GenBank/DDBJ databases">
        <title>Aedes aegypti genome working group (AGWG) sequencing and assembly.</title>
        <authorList>
            <consortium name="Aedes aegypti Genome Working Group (AGWG)"/>
            <person name="Matthews B.J."/>
        </authorList>
    </citation>
    <scope>NUCLEOTIDE SEQUENCE [LARGE SCALE GENOMIC DNA]</scope>
    <source>
        <strain evidence="2 3">LVP_AGWG</strain>
    </source>
</reference>
<feature type="region of interest" description="Disordered" evidence="1">
    <location>
        <begin position="275"/>
        <end position="332"/>
    </location>
</feature>
<dbReference type="InterPro" id="IPR012934">
    <property type="entry name" value="Znf_AD"/>
</dbReference>
<dbReference type="OrthoDB" id="8117402at2759"/>
<dbReference type="InParanoid" id="A0A6I8T4Y9"/>
<feature type="region of interest" description="Disordered" evidence="1">
    <location>
        <begin position="242"/>
        <end position="263"/>
    </location>
</feature>
<dbReference type="Gene3D" id="3.30.160.60">
    <property type="entry name" value="Classic Zinc Finger"/>
    <property type="match status" value="1"/>
</dbReference>
<feature type="compositionally biased region" description="Acidic residues" evidence="1">
    <location>
        <begin position="498"/>
        <end position="510"/>
    </location>
</feature>
<dbReference type="Pfam" id="PF07776">
    <property type="entry name" value="zf-AD"/>
    <property type="match status" value="1"/>
</dbReference>
<feature type="region of interest" description="Disordered" evidence="1">
    <location>
        <begin position="136"/>
        <end position="156"/>
    </location>
</feature>
<dbReference type="Proteomes" id="UP000008820">
    <property type="component" value="Chromosome 3"/>
</dbReference>
<dbReference type="SMART" id="SM00355">
    <property type="entry name" value="ZnF_C2H2"/>
    <property type="match status" value="2"/>
</dbReference>
<reference evidence="2" key="2">
    <citation type="submission" date="2020-05" db="UniProtKB">
        <authorList>
            <consortium name="EnsemblMetazoa"/>
        </authorList>
    </citation>
    <scope>IDENTIFICATION</scope>
    <source>
        <strain evidence="2">LVP_AGWG</strain>
    </source>
</reference>
<evidence type="ECO:0000256" key="1">
    <source>
        <dbReference type="SAM" id="MobiDB-lite"/>
    </source>
</evidence>
<keyword evidence="3" id="KW-1185">Reference proteome</keyword>
<dbReference type="PROSITE" id="PS51915">
    <property type="entry name" value="ZAD"/>
    <property type="match status" value="1"/>
</dbReference>
<dbReference type="Gene3D" id="3.40.1800.20">
    <property type="match status" value="1"/>
</dbReference>
<dbReference type="SUPFAM" id="SSF57716">
    <property type="entry name" value="Glucocorticoid receptor-like (DNA-binding domain)"/>
    <property type="match status" value="1"/>
</dbReference>
<gene>
    <name evidence="2" type="primary">5573575</name>
</gene>
<feature type="region of interest" description="Disordered" evidence="1">
    <location>
        <begin position="433"/>
        <end position="587"/>
    </location>
</feature>
<dbReference type="PROSITE" id="PS00028">
    <property type="entry name" value="ZINC_FINGER_C2H2_1"/>
    <property type="match status" value="2"/>
</dbReference>
<feature type="compositionally biased region" description="Low complexity" evidence="1">
    <location>
        <begin position="136"/>
        <end position="153"/>
    </location>
</feature>
<organism evidence="2 3">
    <name type="scientific">Aedes aegypti</name>
    <name type="common">Yellowfever mosquito</name>
    <name type="synonym">Culex aegypti</name>
    <dbReference type="NCBI Taxonomy" id="7159"/>
    <lineage>
        <taxon>Eukaryota</taxon>
        <taxon>Metazoa</taxon>
        <taxon>Ecdysozoa</taxon>
        <taxon>Arthropoda</taxon>
        <taxon>Hexapoda</taxon>
        <taxon>Insecta</taxon>
        <taxon>Pterygota</taxon>
        <taxon>Neoptera</taxon>
        <taxon>Endopterygota</taxon>
        <taxon>Diptera</taxon>
        <taxon>Nematocera</taxon>
        <taxon>Culicoidea</taxon>
        <taxon>Culicidae</taxon>
        <taxon>Culicinae</taxon>
        <taxon>Aedini</taxon>
        <taxon>Aedes</taxon>
        <taxon>Stegomyia</taxon>
    </lineage>
</organism>
<dbReference type="InterPro" id="IPR036236">
    <property type="entry name" value="Znf_C2H2_sf"/>
</dbReference>
<name>A0A6I8T4Y9_AEDAE</name>